<dbReference type="InterPro" id="IPR029058">
    <property type="entry name" value="AB_hydrolase_fold"/>
</dbReference>
<organism evidence="3 4">
    <name type="scientific">Taphrina deformans (strain PYCC 5710 / ATCC 11124 / CBS 356.35 / IMI 108563 / JCM 9778 / NBRC 8474)</name>
    <name type="common">Peach leaf curl fungus</name>
    <name type="synonym">Lalaria deformans</name>
    <dbReference type="NCBI Taxonomy" id="1097556"/>
    <lineage>
        <taxon>Eukaryota</taxon>
        <taxon>Fungi</taxon>
        <taxon>Dikarya</taxon>
        <taxon>Ascomycota</taxon>
        <taxon>Taphrinomycotina</taxon>
        <taxon>Taphrinomycetes</taxon>
        <taxon>Taphrinales</taxon>
        <taxon>Taphrinaceae</taxon>
        <taxon>Taphrina</taxon>
    </lineage>
</organism>
<keyword evidence="1" id="KW-1133">Transmembrane helix</keyword>
<gene>
    <name evidence="3" type="ORF">TAPDE_005278</name>
</gene>
<comment type="caution">
    <text evidence="3">The sequence shown here is derived from an EMBL/GenBank/DDBJ whole genome shotgun (WGS) entry which is preliminary data.</text>
</comment>
<feature type="domain" description="AB hydrolase-1" evidence="2">
    <location>
        <begin position="274"/>
        <end position="379"/>
    </location>
</feature>
<accession>R4XGI7</accession>
<dbReference type="Proteomes" id="UP000013776">
    <property type="component" value="Unassembled WGS sequence"/>
</dbReference>
<dbReference type="SUPFAM" id="SSF53474">
    <property type="entry name" value="alpha/beta-Hydrolases"/>
    <property type="match status" value="1"/>
</dbReference>
<dbReference type="eggNOG" id="ENOG502QW6Q">
    <property type="taxonomic scope" value="Eukaryota"/>
</dbReference>
<dbReference type="VEuPathDB" id="FungiDB:TAPDE_005278"/>
<dbReference type="Gene3D" id="3.40.50.1820">
    <property type="entry name" value="alpha/beta hydrolase"/>
    <property type="match status" value="1"/>
</dbReference>
<evidence type="ECO:0000313" key="3">
    <source>
        <dbReference type="EMBL" id="CCG84762.1"/>
    </source>
</evidence>
<evidence type="ECO:0000259" key="2">
    <source>
        <dbReference type="Pfam" id="PF00561"/>
    </source>
</evidence>
<name>R4XGI7_TAPDE</name>
<dbReference type="STRING" id="1097556.R4XGI7"/>
<evidence type="ECO:0000256" key="1">
    <source>
        <dbReference type="SAM" id="Phobius"/>
    </source>
</evidence>
<proteinExistence type="predicted"/>
<dbReference type="InterPro" id="IPR000073">
    <property type="entry name" value="AB_hydrolase_1"/>
</dbReference>
<protein>
    <recommendedName>
        <fullName evidence="2">AB hydrolase-1 domain-containing protein</fullName>
    </recommendedName>
</protein>
<keyword evidence="4" id="KW-1185">Reference proteome</keyword>
<evidence type="ECO:0000313" key="4">
    <source>
        <dbReference type="Proteomes" id="UP000013776"/>
    </source>
</evidence>
<keyword evidence="1" id="KW-0472">Membrane</keyword>
<dbReference type="AlphaFoldDB" id="R4XGI7"/>
<reference evidence="3 4" key="1">
    <citation type="journal article" date="2013" name="MBio">
        <title>Genome sequencing of the plant pathogen Taphrina deformans, the causal agent of peach leaf curl.</title>
        <authorList>
            <person name="Cisse O.H."/>
            <person name="Almeida J.M.G.C.F."/>
            <person name="Fonseca A."/>
            <person name="Kumar A.A."/>
            <person name="Salojaervi J."/>
            <person name="Overmyer K."/>
            <person name="Hauser P.M."/>
            <person name="Pagni M."/>
        </authorList>
    </citation>
    <scope>NUCLEOTIDE SEQUENCE [LARGE SCALE GENOMIC DNA]</scope>
    <source>
        <strain evidence="4">PYCC 5710 / ATCC 11124 / CBS 356.35 / IMI 108563 / JCM 9778 / NBRC 8474</strain>
    </source>
</reference>
<sequence length="529" mass="60837">MIGESTQALIFIRISIFLLRLITPGSFLYCALVLISPFLRQTVPILDRSLFVWASSSALVWALRIFTLNEVWFYFWSQAKTAKYQVSSDYDDALTPKQREQLFNRVIAAVDEPRRFLSGWFLGAKPEDIYRGNMVEWLLWAFFNRHTREEFSAEHPKEIVDEIDRYISTWEKAMNLTIAPGYNDKVKCIRLNADPVRTVHRPACVYLGVGVLYDFLGWSRYYSLGMRHYIPSKSSGHRITYPYIGLPSRPSNSVLTYWYKPAAQTVSRETETLPFIFIHGIGAGLKVYREMITQIAEENPRSSIYLLEFPAVTMKFTDKLPQKEEFVKAVADLLHSNGHEQALFVGHSLGTVVASWIMHLQPKLCKSVILIDPVCFLLHLPNVAYNFLHREPETANHWLYWYFVSNEPGIAWFLGRGFFWFENVLWLDEVPKSCDLTVYLSENDMIVDIPSVFRYLTNEPIPFNTTDKLQSGDKIVRQSKASPNVKTVLWSGPEMDHAVFLLMKAPTADIVNSVHSAIGQASSRTSKAW</sequence>
<dbReference type="PANTHER" id="PTHR37471">
    <property type="entry name" value="UNNAMED PRODUCT"/>
    <property type="match status" value="1"/>
</dbReference>
<dbReference type="OrthoDB" id="6431331at2759"/>
<dbReference type="Pfam" id="PF00561">
    <property type="entry name" value="Abhydrolase_1"/>
    <property type="match status" value="1"/>
</dbReference>
<dbReference type="PANTHER" id="PTHR37471:SF1">
    <property type="entry name" value="AB HYDROLASE-1 DOMAIN-CONTAINING PROTEIN"/>
    <property type="match status" value="1"/>
</dbReference>
<dbReference type="EMBL" id="CAHR02000301">
    <property type="protein sequence ID" value="CCG84762.1"/>
    <property type="molecule type" value="Genomic_DNA"/>
</dbReference>
<feature type="transmembrane region" description="Helical" evidence="1">
    <location>
        <begin position="17"/>
        <end position="39"/>
    </location>
</feature>
<keyword evidence="1" id="KW-0812">Transmembrane</keyword>